<dbReference type="Proteomes" id="UP000037510">
    <property type="component" value="Unassembled WGS sequence"/>
</dbReference>
<keyword evidence="4" id="KW-1185">Reference proteome</keyword>
<dbReference type="GO" id="GO:0009062">
    <property type="term" value="P:fatty acid catabolic process"/>
    <property type="evidence" value="ECO:0007669"/>
    <property type="project" value="TreeGrafter"/>
</dbReference>
<feature type="compositionally biased region" description="Basic residues" evidence="1">
    <location>
        <begin position="241"/>
        <end position="259"/>
    </location>
</feature>
<feature type="compositionally biased region" description="Basic and acidic residues" evidence="1">
    <location>
        <begin position="153"/>
        <end position="166"/>
    </location>
</feature>
<dbReference type="EMBL" id="JTDY01001448">
    <property type="protein sequence ID" value="KOB73840.1"/>
    <property type="molecule type" value="Genomic_DNA"/>
</dbReference>
<organism evidence="3 4">
    <name type="scientific">Operophtera brumata</name>
    <name type="common">Winter moth</name>
    <name type="synonym">Phalaena brumata</name>
    <dbReference type="NCBI Taxonomy" id="104452"/>
    <lineage>
        <taxon>Eukaryota</taxon>
        <taxon>Metazoa</taxon>
        <taxon>Ecdysozoa</taxon>
        <taxon>Arthropoda</taxon>
        <taxon>Hexapoda</taxon>
        <taxon>Insecta</taxon>
        <taxon>Pterygota</taxon>
        <taxon>Neoptera</taxon>
        <taxon>Endopterygota</taxon>
        <taxon>Lepidoptera</taxon>
        <taxon>Glossata</taxon>
        <taxon>Ditrysia</taxon>
        <taxon>Geometroidea</taxon>
        <taxon>Geometridae</taxon>
        <taxon>Larentiinae</taxon>
        <taxon>Operophtera</taxon>
    </lineage>
</organism>
<dbReference type="GO" id="GO:0045944">
    <property type="term" value="P:positive regulation of transcription by RNA polymerase II"/>
    <property type="evidence" value="ECO:0007669"/>
    <property type="project" value="TreeGrafter"/>
</dbReference>
<dbReference type="GO" id="GO:0019432">
    <property type="term" value="P:triglyceride biosynthetic process"/>
    <property type="evidence" value="ECO:0007669"/>
    <property type="project" value="TreeGrafter"/>
</dbReference>
<name>A0A0L7LEM0_OPEBR</name>
<proteinExistence type="predicted"/>
<feature type="compositionally biased region" description="Acidic residues" evidence="1">
    <location>
        <begin position="174"/>
        <end position="185"/>
    </location>
</feature>
<dbReference type="PANTHER" id="PTHR12181:SF12">
    <property type="entry name" value="PHOSPHATIDATE PHOSPHATASE"/>
    <property type="match status" value="1"/>
</dbReference>
<feature type="region of interest" description="Disordered" evidence="1">
    <location>
        <begin position="473"/>
        <end position="493"/>
    </location>
</feature>
<dbReference type="GO" id="GO:0032869">
    <property type="term" value="P:cellular response to insulin stimulus"/>
    <property type="evidence" value="ECO:0007669"/>
    <property type="project" value="TreeGrafter"/>
</dbReference>
<evidence type="ECO:0000313" key="3">
    <source>
        <dbReference type="EMBL" id="KOB73840.1"/>
    </source>
</evidence>
<feature type="compositionally biased region" description="Pro residues" evidence="1">
    <location>
        <begin position="383"/>
        <end position="392"/>
    </location>
</feature>
<dbReference type="GO" id="GO:0005634">
    <property type="term" value="C:nucleus"/>
    <property type="evidence" value="ECO:0007669"/>
    <property type="project" value="TreeGrafter"/>
</dbReference>
<dbReference type="GO" id="GO:0003713">
    <property type="term" value="F:transcription coactivator activity"/>
    <property type="evidence" value="ECO:0007669"/>
    <property type="project" value="TreeGrafter"/>
</dbReference>
<gene>
    <name evidence="3" type="ORF">OBRU01_10289</name>
</gene>
<dbReference type="InterPro" id="IPR026058">
    <property type="entry name" value="LIPIN"/>
</dbReference>
<protein>
    <submittedName>
        <fullName evidence="3">Lipin-3</fullName>
    </submittedName>
</protein>
<dbReference type="STRING" id="104452.A0A0L7LEM0"/>
<dbReference type="Pfam" id="PF04571">
    <property type="entry name" value="Lipin_N"/>
    <property type="match status" value="1"/>
</dbReference>
<feature type="compositionally biased region" description="Basic and acidic residues" evidence="1">
    <location>
        <begin position="128"/>
        <end position="143"/>
    </location>
</feature>
<evidence type="ECO:0000313" key="4">
    <source>
        <dbReference type="Proteomes" id="UP000037510"/>
    </source>
</evidence>
<evidence type="ECO:0000259" key="2">
    <source>
        <dbReference type="Pfam" id="PF04571"/>
    </source>
</evidence>
<reference evidence="3 4" key="1">
    <citation type="journal article" date="2015" name="Genome Biol. Evol.">
        <title>The genome of winter moth (Operophtera brumata) provides a genomic perspective on sexual dimorphism and phenology.</title>
        <authorList>
            <person name="Derks M.F."/>
            <person name="Smit S."/>
            <person name="Salis L."/>
            <person name="Schijlen E."/>
            <person name="Bossers A."/>
            <person name="Mateman C."/>
            <person name="Pijl A.S."/>
            <person name="de Ridder D."/>
            <person name="Groenen M.A."/>
            <person name="Visser M.E."/>
            <person name="Megens H.J."/>
        </authorList>
    </citation>
    <scope>NUCLEOTIDE SEQUENCE [LARGE SCALE GENOMIC DNA]</scope>
    <source>
        <strain evidence="3">WM2013NL</strain>
        <tissue evidence="3">Head and thorax</tissue>
    </source>
</reference>
<dbReference type="PANTHER" id="PTHR12181">
    <property type="entry name" value="LIPIN"/>
    <property type="match status" value="1"/>
</dbReference>
<feature type="domain" description="Lipin N-terminal" evidence="2">
    <location>
        <begin position="4"/>
        <end position="106"/>
    </location>
</feature>
<feature type="compositionally biased region" description="Polar residues" evidence="1">
    <location>
        <begin position="275"/>
        <end position="290"/>
    </location>
</feature>
<dbReference type="AlphaFoldDB" id="A0A0L7LEM0"/>
<comment type="caution">
    <text evidence="3">The sequence shown here is derived from an EMBL/GenBank/DDBJ whole genome shotgun (WGS) entry which is preliminary data.</text>
</comment>
<sequence length="526" mass="58046">MYSMNYIGKFIANFRDFYNEINGATLTGAIDVVVVEQPDGSFTCSPFHVRFGKLGVLRSRFKVVDLELNGEPLQIHMKLGESGEAFFVEEVGEDEAECSAHLATSPIPASRFEELYEPRRRNSLSAVEPDHGQASDYTKRRYTADGQSMQKPDLTKITKNTTKDENISNNDNDALFEMDGLDEGAPDWVDGRAPKTFAATQLGEAQSEANQAVQKISAHNDFRPIDAAPTNLDETKSNGNGKKKKKTRKMNSKKKHQRKSSTSSVSSQSDRAGSEQRSSQPTSIPNCTDINFFSDTDVHAATLSEEMSNLNLSGENRIPMALSDTAFEVHAASRNAGSRGGTPVQSDTEVELSRTAVGDKSSQSWRWGELPEPPVRTADLPAPETPDSPLPPLSSDEERPHRRGVLSGMFRFMSNKEEAVQGVYLEQLDRGQVEVFVREEMVSRALSYEEFCERGGALAHDGRLMRVLEELEKGDKDGSAAPHTAEGASKPRGYSWWSWRRSNAEAKRSSGAQFLGLGAGRHRPFA</sequence>
<feature type="compositionally biased region" description="Low complexity" evidence="1">
    <location>
        <begin position="260"/>
        <end position="269"/>
    </location>
</feature>
<evidence type="ECO:0000256" key="1">
    <source>
        <dbReference type="SAM" id="MobiDB-lite"/>
    </source>
</evidence>
<dbReference type="InterPro" id="IPR007651">
    <property type="entry name" value="Lipin_N"/>
</dbReference>
<feature type="region of interest" description="Disordered" evidence="1">
    <location>
        <begin position="334"/>
        <end position="401"/>
    </location>
</feature>
<feature type="region of interest" description="Disordered" evidence="1">
    <location>
        <begin position="221"/>
        <end position="290"/>
    </location>
</feature>
<feature type="region of interest" description="Disordered" evidence="1">
    <location>
        <begin position="123"/>
        <end position="191"/>
    </location>
</feature>
<accession>A0A0L7LEM0</accession>
<dbReference type="GO" id="GO:0008195">
    <property type="term" value="F:phosphatidate phosphatase activity"/>
    <property type="evidence" value="ECO:0007669"/>
    <property type="project" value="TreeGrafter"/>
</dbReference>